<accession>U6RQ83</accession>
<dbReference type="EMBL" id="AQHY01000002">
    <property type="protein sequence ID" value="EOA58635.1"/>
    <property type="molecule type" value="Genomic_DNA"/>
</dbReference>
<evidence type="ECO:0000313" key="3">
    <source>
        <dbReference type="Proteomes" id="UP000017831"/>
    </source>
</evidence>
<dbReference type="eggNOG" id="ENOG5033R7K">
    <property type="taxonomic scope" value="Bacteria"/>
</dbReference>
<dbReference type="OrthoDB" id="1029418at2"/>
<reference evidence="2 3" key="1">
    <citation type="submission" date="2013-04" db="EMBL/GenBank/DDBJ databases">
        <title>The Genome Sequence of Bacteroides massiliensis DSM 17679.</title>
        <authorList>
            <consortium name="The Broad Institute Genomics Platform"/>
            <person name="Earl A."/>
            <person name="Ward D."/>
            <person name="Feldgarden M."/>
            <person name="Gevers D."/>
            <person name="Martens E."/>
            <person name="Fenner L."/>
            <person name="Roux V."/>
            <person name="Mallet M.N."/>
            <person name="Raoult D."/>
            <person name="Walker B."/>
            <person name="Young S."/>
            <person name="Zeng Q."/>
            <person name="Gargeya S."/>
            <person name="Fitzgerald M."/>
            <person name="Haas B."/>
            <person name="Abouelleil A."/>
            <person name="Allen A.W."/>
            <person name="Alvarado L."/>
            <person name="Arachchi H.M."/>
            <person name="Berlin A.M."/>
            <person name="Chapman S.B."/>
            <person name="Gainer-Dewar J."/>
            <person name="Goldberg J."/>
            <person name="Griggs A."/>
            <person name="Gujja S."/>
            <person name="Hansen M."/>
            <person name="Howarth C."/>
            <person name="Imamovic A."/>
            <person name="Ireland A."/>
            <person name="Larimer J."/>
            <person name="McCowan C."/>
            <person name="Murphy C."/>
            <person name="Pearson M."/>
            <person name="Poon T.W."/>
            <person name="Priest M."/>
            <person name="Roberts A."/>
            <person name="Saif S."/>
            <person name="Shea T."/>
            <person name="Sisk P."/>
            <person name="Sykes S."/>
            <person name="Wortman J."/>
            <person name="Nusbaum C."/>
            <person name="Birren B."/>
        </authorList>
    </citation>
    <scope>NUCLEOTIDE SEQUENCE [LARGE SCALE GENOMIC DNA]</scope>
    <source>
        <strain evidence="3">B84634 / Timone 84634 / DSM 17679 / JCM 13223</strain>
    </source>
</reference>
<feature type="signal peptide" evidence="1">
    <location>
        <begin position="1"/>
        <end position="25"/>
    </location>
</feature>
<keyword evidence="3" id="KW-1185">Reference proteome</keyword>
<dbReference type="PROSITE" id="PS51257">
    <property type="entry name" value="PROKAR_LIPOPROTEIN"/>
    <property type="match status" value="1"/>
</dbReference>
<dbReference type="AlphaFoldDB" id="U6RQ83"/>
<evidence type="ECO:0008006" key="4">
    <source>
        <dbReference type="Google" id="ProtNLM"/>
    </source>
</evidence>
<dbReference type="STRING" id="1121098.HMPREF1534_00084"/>
<evidence type="ECO:0000313" key="2">
    <source>
        <dbReference type="EMBL" id="EOA58635.1"/>
    </source>
</evidence>
<dbReference type="RefSeq" id="WP_005935586.1">
    <property type="nucleotide sequence ID" value="NZ_KB890323.1"/>
</dbReference>
<dbReference type="PATRIC" id="fig|1121098.3.peg.84"/>
<comment type="caution">
    <text evidence="2">The sequence shown here is derived from an EMBL/GenBank/DDBJ whole genome shotgun (WGS) entry which is preliminary data.</text>
</comment>
<proteinExistence type="predicted"/>
<protein>
    <recommendedName>
        <fullName evidence="4">Lipoprotein</fullName>
    </recommendedName>
</protein>
<sequence>MRTWKNYLCMLAALVVTLGFTSCESDEDIGFDLSGLYGVTWFGDMGAGDSWGEPLDSYITFTSGSRPDHGVGTEDLYYTTPPFEYYDTYKFDWFIENGRLYIDYDTGESIIIDYPHVNGNYFYGTIGNFDFRLEYDGGRSVKRQADISK</sequence>
<keyword evidence="1" id="KW-0732">Signal</keyword>
<dbReference type="GeneID" id="60063831"/>
<name>U6RQ83_9BACT</name>
<organism evidence="2 3">
    <name type="scientific">Phocaeicola massiliensis B84634 = Timone 84634 = DSM 17679 = JCM 13223</name>
    <dbReference type="NCBI Taxonomy" id="1121098"/>
    <lineage>
        <taxon>Bacteria</taxon>
        <taxon>Pseudomonadati</taxon>
        <taxon>Bacteroidota</taxon>
        <taxon>Bacteroidia</taxon>
        <taxon>Bacteroidales</taxon>
        <taxon>Bacteroidaceae</taxon>
        <taxon>Phocaeicola</taxon>
    </lineage>
</organism>
<dbReference type="Proteomes" id="UP000017831">
    <property type="component" value="Unassembled WGS sequence"/>
</dbReference>
<dbReference type="HOGENOM" id="CLU_155714_0_0_10"/>
<feature type="chain" id="PRO_5004679678" description="Lipoprotein" evidence="1">
    <location>
        <begin position="26"/>
        <end position="149"/>
    </location>
</feature>
<evidence type="ECO:0000256" key="1">
    <source>
        <dbReference type="SAM" id="SignalP"/>
    </source>
</evidence>
<gene>
    <name evidence="2" type="ORF">HMPREF1534_00084</name>
</gene>